<comment type="caution">
    <text evidence="2">The sequence shown here is derived from an EMBL/GenBank/DDBJ whole genome shotgun (WGS) entry which is preliminary data.</text>
</comment>
<dbReference type="EMBL" id="JAZGQO010000006">
    <property type="protein sequence ID" value="KAK6185399.1"/>
    <property type="molecule type" value="Genomic_DNA"/>
</dbReference>
<reference evidence="2 3" key="1">
    <citation type="submission" date="2024-01" db="EMBL/GenBank/DDBJ databases">
        <title>The genome of the rayed Mediterranean limpet Patella caerulea (Linnaeus, 1758).</title>
        <authorList>
            <person name="Anh-Thu Weber A."/>
            <person name="Halstead-Nussloch G."/>
        </authorList>
    </citation>
    <scope>NUCLEOTIDE SEQUENCE [LARGE SCALE GENOMIC DNA]</scope>
    <source>
        <strain evidence="2">AATW-2023a</strain>
        <tissue evidence="2">Whole specimen</tissue>
    </source>
</reference>
<dbReference type="PANTHER" id="PTHR13225">
    <property type="entry name" value="MISEXPRESSION SUPPRESSOR OF RAS 6"/>
    <property type="match status" value="1"/>
</dbReference>
<gene>
    <name evidence="2" type="ORF">SNE40_007643</name>
</gene>
<keyword evidence="3" id="KW-1185">Reference proteome</keyword>
<evidence type="ECO:0000313" key="2">
    <source>
        <dbReference type="EMBL" id="KAK6185399.1"/>
    </source>
</evidence>
<evidence type="ECO:0000256" key="1">
    <source>
        <dbReference type="ARBA" id="ARBA00007099"/>
    </source>
</evidence>
<dbReference type="AlphaFoldDB" id="A0AAN8PXQ0"/>
<dbReference type="PANTHER" id="PTHR13225:SF3">
    <property type="entry name" value="UPF0489 PROTEIN C5ORF22"/>
    <property type="match status" value="1"/>
</dbReference>
<organism evidence="2 3">
    <name type="scientific">Patella caerulea</name>
    <name type="common">Rayed Mediterranean limpet</name>
    <dbReference type="NCBI Taxonomy" id="87958"/>
    <lineage>
        <taxon>Eukaryota</taxon>
        <taxon>Metazoa</taxon>
        <taxon>Spiralia</taxon>
        <taxon>Lophotrochozoa</taxon>
        <taxon>Mollusca</taxon>
        <taxon>Gastropoda</taxon>
        <taxon>Patellogastropoda</taxon>
        <taxon>Patelloidea</taxon>
        <taxon>Patellidae</taxon>
        <taxon>Patella</taxon>
    </lineage>
</organism>
<dbReference type="InterPro" id="IPR024131">
    <property type="entry name" value="UPF0489"/>
</dbReference>
<name>A0AAN8PXQ0_PATCE</name>
<dbReference type="Proteomes" id="UP001347796">
    <property type="component" value="Unassembled WGS sequence"/>
</dbReference>
<accession>A0AAN8PXQ0</accession>
<evidence type="ECO:0000313" key="3">
    <source>
        <dbReference type="Proteomes" id="UP001347796"/>
    </source>
</evidence>
<proteinExistence type="inferred from homology"/>
<comment type="similarity">
    <text evidence="1">Belongs to the UPF0489 family.</text>
</comment>
<sequence length="416" mass="47846">MASFSDLGIFCVEDHHEVVPHIHRAIGSKQLPWENVVMVHFDSHPDLLIPFNMEADLVYEKEQLYDKLSIENWIIPLVYAGHINEIIWLKPPWANQIPDKQVTFLVGKCKKTKAIRTTCKESYFVNELLYVPEIQLENAKTVKLTVITITTNHFCDLLDEKSDLNQQETKPTNETILSEGLAAGRKKIKLDKTSEMTINESTSTLLKDLKGALAGRKFILDIDLDFYSTQNPFKDMYTEKQYKILKKLYNCPPVTDYSDEGIDKCVKMRTEQLVSIKNCLMKCSNSTEIETPCEAFSSERFTLITELVEDIQKTANDKEKIDWEMVHEAGCTIDDSELPHHISTTEQINHLIQVTKNVLESLPRPTLVTLSRSSADDYCPVSQVDYIEEALYMILEEAYVYIKIKRVYEENLSESD</sequence>
<dbReference type="Pfam" id="PF12640">
    <property type="entry name" value="UPF0489"/>
    <property type="match status" value="1"/>
</dbReference>
<protein>
    <submittedName>
        <fullName evidence="2">Uncharacterized protein</fullName>
    </submittedName>
</protein>